<dbReference type="FunFam" id="1.10.540.10:FF:000002">
    <property type="entry name" value="Acyl-CoA dehydrogenase FadE19"/>
    <property type="match status" value="1"/>
</dbReference>
<keyword evidence="3 6" id="KW-0285">Flavoprotein</keyword>
<dbReference type="InterPro" id="IPR006089">
    <property type="entry name" value="Acyl-CoA_DH_CS"/>
</dbReference>
<evidence type="ECO:0000259" key="9">
    <source>
        <dbReference type="Pfam" id="PF02771"/>
    </source>
</evidence>
<gene>
    <name evidence="10" type="ORF">NJQ99_03665</name>
</gene>
<dbReference type="InterPro" id="IPR046373">
    <property type="entry name" value="Acyl-CoA_Oxase/DH_mid-dom_sf"/>
</dbReference>
<dbReference type="FunFam" id="1.20.140.10:FF:000001">
    <property type="entry name" value="Acyl-CoA dehydrogenase"/>
    <property type="match status" value="1"/>
</dbReference>
<dbReference type="Pfam" id="PF02771">
    <property type="entry name" value="Acyl-CoA_dh_N"/>
    <property type="match status" value="1"/>
</dbReference>
<reference evidence="10" key="1">
    <citation type="submission" date="2022-06" db="EMBL/GenBank/DDBJ databases">
        <title>Isolation and Genomics of Futiania mangrovii gen. nov., sp. nov., a Rare and Metabolically-versatile member in the Class Alphaproteobacteria.</title>
        <authorList>
            <person name="Liu L."/>
            <person name="Huang W.-C."/>
            <person name="Pan J."/>
            <person name="Li J."/>
            <person name="Huang Y."/>
            <person name="Du H."/>
            <person name="Liu Y."/>
            <person name="Li M."/>
        </authorList>
    </citation>
    <scope>NUCLEOTIDE SEQUENCE</scope>
    <source>
        <strain evidence="10">FT118</strain>
    </source>
</reference>
<evidence type="ECO:0000256" key="3">
    <source>
        <dbReference type="ARBA" id="ARBA00022630"/>
    </source>
</evidence>
<comment type="similarity">
    <text evidence="2 6">Belongs to the acyl-CoA dehydrogenase family.</text>
</comment>
<feature type="domain" description="Acyl-CoA oxidase/dehydrogenase middle" evidence="8">
    <location>
        <begin position="122"/>
        <end position="220"/>
    </location>
</feature>
<evidence type="ECO:0000256" key="5">
    <source>
        <dbReference type="ARBA" id="ARBA00023002"/>
    </source>
</evidence>
<sequence length="387" mass="42059">MDFDLTPDQQALQNNVREFAQAEIAPRAEALDRDGVFPTDLFQKLGELGVMSIPFSPDYGGMGLGITEAVLAIEEVARADQSLAVSAMVSMATGLTVARFGTEEQKRQWLPDIVSGRKICSIAGTEPDAGSDTAGFKTRATQVRDGEWSITGEKAYITNPGTDISSFTLILAVSSPKEEARKQFTLFLVPNDTPGYTRGEKYRKMGWRSSDTRPLYLDDCRLPSSAIVGQPHGGRFVLHKGYQAARLFLAACSLGLAQASLDHSIAYAKERQAFGGSIGKLQLIQEMIAKMALKVDSARLVTYRAAWSVDAGRDDLKALSMAKLHATETGSEVANMAIQVHGGWGFMDDCPVSRYLRDNRICTIGDGSSQIQTLLIARECGLDVTFQ</sequence>
<keyword evidence="4 6" id="KW-0274">FAD</keyword>
<evidence type="ECO:0000256" key="2">
    <source>
        <dbReference type="ARBA" id="ARBA00009347"/>
    </source>
</evidence>
<dbReference type="EMBL" id="JAMZFT010000001">
    <property type="protein sequence ID" value="MCP1335499.1"/>
    <property type="molecule type" value="Genomic_DNA"/>
</dbReference>
<dbReference type="GO" id="GO:0050660">
    <property type="term" value="F:flavin adenine dinucleotide binding"/>
    <property type="evidence" value="ECO:0007669"/>
    <property type="project" value="InterPro"/>
</dbReference>
<name>A0A9J6PCW2_9PROT</name>
<dbReference type="PANTHER" id="PTHR43884:SF37">
    <property type="entry name" value="ACYL-COA DEHYDROGENASE"/>
    <property type="match status" value="1"/>
</dbReference>
<dbReference type="InterPro" id="IPR036250">
    <property type="entry name" value="AcylCo_DH-like_C"/>
</dbReference>
<dbReference type="PANTHER" id="PTHR43884">
    <property type="entry name" value="ACYL-COA DEHYDROGENASE"/>
    <property type="match status" value="1"/>
</dbReference>
<evidence type="ECO:0000313" key="10">
    <source>
        <dbReference type="EMBL" id="MCP1335499.1"/>
    </source>
</evidence>
<dbReference type="InterPro" id="IPR006091">
    <property type="entry name" value="Acyl-CoA_Oxase/DH_mid-dom"/>
</dbReference>
<dbReference type="Gene3D" id="1.20.140.10">
    <property type="entry name" value="Butyryl-CoA Dehydrogenase, subunit A, domain 3"/>
    <property type="match status" value="1"/>
</dbReference>
<evidence type="ECO:0000256" key="4">
    <source>
        <dbReference type="ARBA" id="ARBA00022827"/>
    </source>
</evidence>
<dbReference type="GO" id="GO:0003995">
    <property type="term" value="F:acyl-CoA dehydrogenase activity"/>
    <property type="evidence" value="ECO:0007669"/>
    <property type="project" value="InterPro"/>
</dbReference>
<dbReference type="RefSeq" id="WP_269331442.1">
    <property type="nucleotide sequence ID" value="NZ_JAMZFT010000001.1"/>
</dbReference>
<dbReference type="Proteomes" id="UP001055804">
    <property type="component" value="Unassembled WGS sequence"/>
</dbReference>
<feature type="domain" description="Acyl-CoA dehydrogenase/oxidase C-terminal" evidence="7">
    <location>
        <begin position="240"/>
        <end position="379"/>
    </location>
</feature>
<evidence type="ECO:0000259" key="8">
    <source>
        <dbReference type="Pfam" id="PF02770"/>
    </source>
</evidence>
<keyword evidence="5 6" id="KW-0560">Oxidoreductase</keyword>
<dbReference type="InterPro" id="IPR013786">
    <property type="entry name" value="AcylCoA_DH/ox_N"/>
</dbReference>
<dbReference type="Pfam" id="PF02770">
    <property type="entry name" value="Acyl-CoA_dh_M"/>
    <property type="match status" value="1"/>
</dbReference>
<organism evidence="10 11">
    <name type="scientific">Futiania mangrovi</name>
    <dbReference type="NCBI Taxonomy" id="2959716"/>
    <lineage>
        <taxon>Bacteria</taxon>
        <taxon>Pseudomonadati</taxon>
        <taxon>Pseudomonadota</taxon>
        <taxon>Alphaproteobacteria</taxon>
        <taxon>Futianiales</taxon>
        <taxon>Futianiaceae</taxon>
        <taxon>Futiania</taxon>
    </lineage>
</organism>
<dbReference type="Gene3D" id="1.10.540.10">
    <property type="entry name" value="Acyl-CoA dehydrogenase/oxidase, N-terminal domain"/>
    <property type="match status" value="1"/>
</dbReference>
<evidence type="ECO:0000313" key="11">
    <source>
        <dbReference type="Proteomes" id="UP001055804"/>
    </source>
</evidence>
<dbReference type="InterPro" id="IPR009075">
    <property type="entry name" value="AcylCo_DH/oxidase_C"/>
</dbReference>
<dbReference type="InterPro" id="IPR037069">
    <property type="entry name" value="AcylCoA_DH/ox_N_sf"/>
</dbReference>
<evidence type="ECO:0000256" key="6">
    <source>
        <dbReference type="RuleBase" id="RU362125"/>
    </source>
</evidence>
<evidence type="ECO:0000256" key="1">
    <source>
        <dbReference type="ARBA" id="ARBA00001974"/>
    </source>
</evidence>
<keyword evidence="11" id="KW-1185">Reference proteome</keyword>
<feature type="domain" description="Acyl-CoA dehydrogenase/oxidase N-terminal" evidence="9">
    <location>
        <begin position="6"/>
        <end position="116"/>
    </location>
</feature>
<dbReference type="InterPro" id="IPR009100">
    <property type="entry name" value="AcylCoA_DH/oxidase_NM_dom_sf"/>
</dbReference>
<dbReference type="PROSITE" id="PS00073">
    <property type="entry name" value="ACYL_COA_DH_2"/>
    <property type="match status" value="1"/>
</dbReference>
<proteinExistence type="inferred from homology"/>
<dbReference type="SUPFAM" id="SSF56645">
    <property type="entry name" value="Acyl-CoA dehydrogenase NM domain-like"/>
    <property type="match status" value="1"/>
</dbReference>
<comment type="cofactor">
    <cofactor evidence="1 6">
        <name>FAD</name>
        <dbReference type="ChEBI" id="CHEBI:57692"/>
    </cofactor>
</comment>
<comment type="caution">
    <text evidence="10">The sequence shown here is derived from an EMBL/GenBank/DDBJ whole genome shotgun (WGS) entry which is preliminary data.</text>
</comment>
<dbReference type="Gene3D" id="2.40.110.10">
    <property type="entry name" value="Butyryl-CoA Dehydrogenase, subunit A, domain 2"/>
    <property type="match status" value="1"/>
</dbReference>
<evidence type="ECO:0000259" key="7">
    <source>
        <dbReference type="Pfam" id="PF00441"/>
    </source>
</evidence>
<dbReference type="Pfam" id="PF00441">
    <property type="entry name" value="Acyl-CoA_dh_1"/>
    <property type="match status" value="1"/>
</dbReference>
<dbReference type="PIRSF" id="PIRSF016578">
    <property type="entry name" value="HsaA"/>
    <property type="match status" value="1"/>
</dbReference>
<dbReference type="SUPFAM" id="SSF47203">
    <property type="entry name" value="Acyl-CoA dehydrogenase C-terminal domain-like"/>
    <property type="match status" value="1"/>
</dbReference>
<protein>
    <submittedName>
        <fullName evidence="10">Acyl-CoA dehydrogenase family protein</fullName>
    </submittedName>
</protein>
<dbReference type="AlphaFoldDB" id="A0A9J6PCW2"/>
<accession>A0A9J6PCW2</accession>